<gene>
    <name evidence="1" type="ORF">SDC9_147810</name>
</gene>
<comment type="caution">
    <text evidence="1">The sequence shown here is derived from an EMBL/GenBank/DDBJ whole genome shotgun (WGS) entry which is preliminary data.</text>
</comment>
<evidence type="ECO:0000313" key="1">
    <source>
        <dbReference type="EMBL" id="MPN00614.1"/>
    </source>
</evidence>
<protein>
    <submittedName>
        <fullName evidence="1">Uncharacterized protein</fullName>
    </submittedName>
</protein>
<name>A0A645EIQ5_9ZZZZ</name>
<sequence>MGFEKECVLIQCPNVDVMDVFYRIHLFEFLRDFIDVHRFRCSLHQDVRRLFHYFIAFLEDVQSDQHRQ</sequence>
<accession>A0A645EIQ5</accession>
<organism evidence="1">
    <name type="scientific">bioreactor metagenome</name>
    <dbReference type="NCBI Taxonomy" id="1076179"/>
    <lineage>
        <taxon>unclassified sequences</taxon>
        <taxon>metagenomes</taxon>
        <taxon>ecological metagenomes</taxon>
    </lineage>
</organism>
<dbReference type="AlphaFoldDB" id="A0A645EIQ5"/>
<dbReference type="EMBL" id="VSSQ01046646">
    <property type="protein sequence ID" value="MPN00614.1"/>
    <property type="molecule type" value="Genomic_DNA"/>
</dbReference>
<proteinExistence type="predicted"/>
<reference evidence="1" key="1">
    <citation type="submission" date="2019-08" db="EMBL/GenBank/DDBJ databases">
        <authorList>
            <person name="Kucharzyk K."/>
            <person name="Murdoch R.W."/>
            <person name="Higgins S."/>
            <person name="Loffler F."/>
        </authorList>
    </citation>
    <scope>NUCLEOTIDE SEQUENCE</scope>
</reference>